<dbReference type="InterPro" id="IPR027417">
    <property type="entry name" value="P-loop_NTPase"/>
</dbReference>
<dbReference type="Pfam" id="PF04851">
    <property type="entry name" value="ResIII"/>
    <property type="match status" value="1"/>
</dbReference>
<dbReference type="SMART" id="SM00382">
    <property type="entry name" value="AAA"/>
    <property type="match status" value="1"/>
</dbReference>
<dbReference type="AlphaFoldDB" id="A0A521CUC4"/>
<dbReference type="SMART" id="SM00487">
    <property type="entry name" value="DEXDc"/>
    <property type="match status" value="1"/>
</dbReference>
<reference evidence="3 4" key="1">
    <citation type="submission" date="2017-05" db="EMBL/GenBank/DDBJ databases">
        <authorList>
            <person name="Varghese N."/>
            <person name="Submissions S."/>
        </authorList>
    </citation>
    <scope>NUCLEOTIDE SEQUENCE [LARGE SCALE GENOMIC DNA]</scope>
    <source>
        <strain evidence="3 4">DSM 46834</strain>
    </source>
</reference>
<dbReference type="Proteomes" id="UP000317484">
    <property type="component" value="Unassembled WGS sequence"/>
</dbReference>
<keyword evidence="3" id="KW-0347">Helicase</keyword>
<evidence type="ECO:0000313" key="3">
    <source>
        <dbReference type="EMBL" id="SMO63046.1"/>
    </source>
</evidence>
<proteinExistence type="predicted"/>
<protein>
    <submittedName>
        <fullName evidence="3">Superfamily II DNA or RNA helicase</fullName>
    </submittedName>
</protein>
<dbReference type="Gene3D" id="3.40.50.300">
    <property type="entry name" value="P-loop containing nucleotide triphosphate hydrolases"/>
    <property type="match status" value="2"/>
</dbReference>
<dbReference type="InterPro" id="IPR050742">
    <property type="entry name" value="Helicase_Restrict-Modif_Enz"/>
</dbReference>
<evidence type="ECO:0000313" key="4">
    <source>
        <dbReference type="Proteomes" id="UP000317484"/>
    </source>
</evidence>
<organism evidence="3 4">
    <name type="scientific">Geodermatophilus aquaeductus</name>
    <dbReference type="NCBI Taxonomy" id="1564161"/>
    <lineage>
        <taxon>Bacteria</taxon>
        <taxon>Bacillati</taxon>
        <taxon>Actinomycetota</taxon>
        <taxon>Actinomycetes</taxon>
        <taxon>Geodermatophilales</taxon>
        <taxon>Geodermatophilaceae</taxon>
        <taxon>Geodermatophilus</taxon>
    </lineage>
</organism>
<dbReference type="GO" id="GO:0005524">
    <property type="term" value="F:ATP binding"/>
    <property type="evidence" value="ECO:0007669"/>
    <property type="project" value="InterPro"/>
</dbReference>
<dbReference type="GO" id="GO:0003677">
    <property type="term" value="F:DNA binding"/>
    <property type="evidence" value="ECO:0007669"/>
    <property type="project" value="InterPro"/>
</dbReference>
<keyword evidence="4" id="KW-1185">Reference proteome</keyword>
<dbReference type="SUPFAM" id="SSF52540">
    <property type="entry name" value="P-loop containing nucleoside triphosphate hydrolases"/>
    <property type="match status" value="1"/>
</dbReference>
<accession>A0A521CUC4</accession>
<dbReference type="InterPro" id="IPR014001">
    <property type="entry name" value="Helicase_ATP-bd"/>
</dbReference>
<keyword evidence="3" id="KW-0547">Nucleotide-binding</keyword>
<gene>
    <name evidence="3" type="ORF">SAMN06273567_102658</name>
</gene>
<dbReference type="PANTHER" id="PTHR47396:SF2">
    <property type="entry name" value="HELICASE ATP-BINDING DOMAIN-CONTAINING PROTEIN"/>
    <property type="match status" value="1"/>
</dbReference>
<dbReference type="PANTHER" id="PTHR47396">
    <property type="entry name" value="TYPE I RESTRICTION ENZYME ECOKI R PROTEIN"/>
    <property type="match status" value="1"/>
</dbReference>
<sequence>MVREMASAARAGAVAPQTTSRPLRAWQQAALERYEQSSPKDFLVTATPGAGKTTFALTLAARLLQRREVARVIVVCPTDHLRLQWADAADRMGIVLDPGLTNAVGPVRAGTQGYVTTYAQVAGKPMLHAARATAVKTLVILDEVHHAGDGLSWGEAIEEAYGFAARRLCLTGTPFRTKPDERIPFVRYEEDGFEGDSGDGAGLVSRADYTYGYKEALSDSVVRPVVFAAYTGTARWRNSAGEVVAASLSEAGTRSVEMAAWRTALDPKGQWVPHVIAAMDERITHLRENGMPDAAGLVLASDQDDARAYARIVKRITGKAPELILSDDPKASKKIERFAAGSARIAVCVRMISEGVDVPRAAVLAWMTSYRTPLFFAQAVGRVVRSRAPHETATVFLPAVRPLLGLAASMEKERNHVMPPPKAQDPEALDLDPLPPKEREAVGLKQWEALEADARFAHVLHGGTAHTGDGSGPVAAAPLGAEEEDFLGIPGLLTPEQTASLLAKRDDELRLRIAQRVHDEDTGELPVVEDHPEEDEAGRSWRDVAELRREINRLVSRVSAKTSTPHAVVHTQLRQHVPGPPSASASVDVLRARRERLRTML</sequence>
<dbReference type="EMBL" id="FXTJ01000002">
    <property type="protein sequence ID" value="SMO63046.1"/>
    <property type="molecule type" value="Genomic_DNA"/>
</dbReference>
<name>A0A521CUC4_9ACTN</name>
<feature type="region of interest" description="Disordered" evidence="1">
    <location>
        <begin position="1"/>
        <end position="20"/>
    </location>
</feature>
<keyword evidence="3" id="KW-0378">Hydrolase</keyword>
<evidence type="ECO:0000259" key="2">
    <source>
        <dbReference type="PROSITE" id="PS51192"/>
    </source>
</evidence>
<evidence type="ECO:0000256" key="1">
    <source>
        <dbReference type="SAM" id="MobiDB-lite"/>
    </source>
</evidence>
<dbReference type="InterPro" id="IPR003593">
    <property type="entry name" value="AAA+_ATPase"/>
</dbReference>
<feature type="domain" description="Helicase ATP-binding" evidence="2">
    <location>
        <begin position="33"/>
        <end position="192"/>
    </location>
</feature>
<dbReference type="GO" id="GO:0016787">
    <property type="term" value="F:hydrolase activity"/>
    <property type="evidence" value="ECO:0007669"/>
    <property type="project" value="InterPro"/>
</dbReference>
<dbReference type="GO" id="GO:0004386">
    <property type="term" value="F:helicase activity"/>
    <property type="evidence" value="ECO:0007669"/>
    <property type="project" value="UniProtKB-KW"/>
</dbReference>
<dbReference type="InterPro" id="IPR006935">
    <property type="entry name" value="Helicase/UvrB_N"/>
</dbReference>
<dbReference type="PROSITE" id="PS51192">
    <property type="entry name" value="HELICASE_ATP_BIND_1"/>
    <property type="match status" value="1"/>
</dbReference>
<dbReference type="GO" id="GO:0005829">
    <property type="term" value="C:cytosol"/>
    <property type="evidence" value="ECO:0007669"/>
    <property type="project" value="TreeGrafter"/>
</dbReference>
<keyword evidence="3" id="KW-0067">ATP-binding</keyword>